<dbReference type="PROSITE" id="PS50850">
    <property type="entry name" value="MFS"/>
    <property type="match status" value="1"/>
</dbReference>
<feature type="transmembrane region" description="Helical" evidence="6">
    <location>
        <begin position="203"/>
        <end position="224"/>
    </location>
</feature>
<comment type="subcellular location">
    <subcellularLocation>
        <location evidence="1">Cell membrane</location>
        <topology evidence="1">Multi-pass membrane protein</topology>
    </subcellularLocation>
</comment>
<keyword evidence="3 6" id="KW-0812">Transmembrane</keyword>
<name>A0ABU8LZC1_9PSEU</name>
<feature type="transmembrane region" description="Helical" evidence="6">
    <location>
        <begin position="236"/>
        <end position="256"/>
    </location>
</feature>
<feature type="transmembrane region" description="Helical" evidence="6">
    <location>
        <begin position="42"/>
        <end position="63"/>
    </location>
</feature>
<dbReference type="RefSeq" id="WP_337699037.1">
    <property type="nucleotide sequence ID" value="NZ_JBBEGM010000001.1"/>
</dbReference>
<evidence type="ECO:0000256" key="2">
    <source>
        <dbReference type="ARBA" id="ARBA00022475"/>
    </source>
</evidence>
<feature type="transmembrane region" description="Helical" evidence="6">
    <location>
        <begin position="291"/>
        <end position="308"/>
    </location>
</feature>
<evidence type="ECO:0000313" key="9">
    <source>
        <dbReference type="Proteomes" id="UP001369736"/>
    </source>
</evidence>
<protein>
    <submittedName>
        <fullName evidence="8">MFS transporter</fullName>
    </submittedName>
</protein>
<dbReference type="InterPro" id="IPR011701">
    <property type="entry name" value="MFS"/>
</dbReference>
<keyword evidence="2" id="KW-1003">Cell membrane</keyword>
<feature type="transmembrane region" description="Helical" evidence="6">
    <location>
        <begin position="160"/>
        <end position="182"/>
    </location>
</feature>
<evidence type="ECO:0000256" key="6">
    <source>
        <dbReference type="SAM" id="Phobius"/>
    </source>
</evidence>
<dbReference type="EMBL" id="JBBEGM010000001">
    <property type="protein sequence ID" value="MEJ2859965.1"/>
    <property type="molecule type" value="Genomic_DNA"/>
</dbReference>
<feature type="transmembrane region" description="Helical" evidence="6">
    <location>
        <begin position="132"/>
        <end position="154"/>
    </location>
</feature>
<evidence type="ECO:0000256" key="3">
    <source>
        <dbReference type="ARBA" id="ARBA00022692"/>
    </source>
</evidence>
<dbReference type="CDD" id="cd17324">
    <property type="entry name" value="MFS_NepI_like"/>
    <property type="match status" value="1"/>
</dbReference>
<reference evidence="8 9" key="1">
    <citation type="submission" date="2024-03" db="EMBL/GenBank/DDBJ databases">
        <title>Actinomycetospora sp. OC33-EN07, a novel actinomycete isolated from wild orchid (Aerides multiflora).</title>
        <authorList>
            <person name="Suriyachadkun C."/>
        </authorList>
    </citation>
    <scope>NUCLEOTIDE SEQUENCE [LARGE SCALE GENOMIC DNA]</scope>
    <source>
        <strain evidence="8 9">OC33-EN07</strain>
    </source>
</reference>
<keyword evidence="4 6" id="KW-1133">Transmembrane helix</keyword>
<evidence type="ECO:0000256" key="5">
    <source>
        <dbReference type="ARBA" id="ARBA00023136"/>
    </source>
</evidence>
<evidence type="ECO:0000313" key="8">
    <source>
        <dbReference type="EMBL" id="MEJ2859965.1"/>
    </source>
</evidence>
<dbReference type="PANTHER" id="PTHR43124">
    <property type="entry name" value="PURINE EFFLUX PUMP PBUE"/>
    <property type="match status" value="1"/>
</dbReference>
<keyword evidence="9" id="KW-1185">Reference proteome</keyword>
<evidence type="ECO:0000259" key="7">
    <source>
        <dbReference type="PROSITE" id="PS50850"/>
    </source>
</evidence>
<feature type="transmembrane region" description="Helical" evidence="6">
    <location>
        <begin position="345"/>
        <end position="378"/>
    </location>
</feature>
<dbReference type="Pfam" id="PF07690">
    <property type="entry name" value="MFS_1"/>
    <property type="match status" value="1"/>
</dbReference>
<feature type="transmembrane region" description="Helical" evidence="6">
    <location>
        <begin position="268"/>
        <end position="285"/>
    </location>
</feature>
<dbReference type="Gene3D" id="1.20.1250.20">
    <property type="entry name" value="MFS general substrate transporter like domains"/>
    <property type="match status" value="2"/>
</dbReference>
<dbReference type="Proteomes" id="UP001369736">
    <property type="component" value="Unassembled WGS sequence"/>
</dbReference>
<keyword evidence="5 6" id="KW-0472">Membrane</keyword>
<feature type="domain" description="Major facilitator superfamily (MFS) profile" evidence="7">
    <location>
        <begin position="4"/>
        <end position="384"/>
    </location>
</feature>
<dbReference type="InterPro" id="IPR020846">
    <property type="entry name" value="MFS_dom"/>
</dbReference>
<evidence type="ECO:0000256" key="4">
    <source>
        <dbReference type="ARBA" id="ARBA00022989"/>
    </source>
</evidence>
<organism evidence="8 9">
    <name type="scientific">Actinomycetospora flava</name>
    <dbReference type="NCBI Taxonomy" id="3129232"/>
    <lineage>
        <taxon>Bacteria</taxon>
        <taxon>Bacillati</taxon>
        <taxon>Actinomycetota</taxon>
        <taxon>Actinomycetes</taxon>
        <taxon>Pseudonocardiales</taxon>
        <taxon>Pseudonocardiaceae</taxon>
        <taxon>Actinomycetospora</taxon>
    </lineage>
</organism>
<feature type="transmembrane region" description="Helical" evidence="6">
    <location>
        <begin position="70"/>
        <end position="88"/>
    </location>
</feature>
<dbReference type="InterPro" id="IPR050189">
    <property type="entry name" value="MFS_Efflux_Transporters"/>
</dbReference>
<feature type="transmembrane region" description="Helical" evidence="6">
    <location>
        <begin position="100"/>
        <end position="120"/>
    </location>
</feature>
<gene>
    <name evidence="8" type="ORF">WCD58_02285</name>
</gene>
<proteinExistence type="predicted"/>
<evidence type="ECO:0000256" key="1">
    <source>
        <dbReference type="ARBA" id="ARBA00004651"/>
    </source>
</evidence>
<dbReference type="PANTHER" id="PTHR43124:SF3">
    <property type="entry name" value="CHLORAMPHENICOL EFFLUX PUMP RV0191"/>
    <property type="match status" value="1"/>
</dbReference>
<comment type="caution">
    <text evidence="8">The sequence shown here is derived from an EMBL/GenBank/DDBJ whole genome shotgun (WGS) entry which is preliminary data.</text>
</comment>
<dbReference type="InterPro" id="IPR036259">
    <property type="entry name" value="MFS_trans_sf"/>
</dbReference>
<dbReference type="SUPFAM" id="SSF103473">
    <property type="entry name" value="MFS general substrate transporter"/>
    <property type="match status" value="1"/>
</dbReference>
<sequence>MPLALIALALGTFGIGTTEFVIMGLLPEVADGLGVPVAEAGHLVSAYAAGVVVGAPLLAGATVKLPRRTVLMALMGVFAVGNLLSAVAPEIGSLMAVRFLTGLPHGAFFGAASVAAAGMVGRDRRATAVSRVFLGLTIANVVGVPLGTLLGQAAGWRATFGVVGVIGLVAVAGIAAFVPAAAPAATGKGALRAEVSTLRHPQVVLSLAAVIFGFGAMFAVYSYVSPMLTEVGGFSTATVTVLLAVVGLGMTAGSVLGGRAADRAPMATLYVCLLALAGVLVSFVVTVHHPVLAVLSLFGAGMFSLALGPAIQTRILDLVGSMGGAPTMASAAIQSASNIANSLGAWLGGMVIAAGLGYLAPTVVGATLAVVGLLVLIFSGGLEVRGRRREAAATEATEPDRELVPA</sequence>
<accession>A0ABU8LZC1</accession>